<dbReference type="PANTHER" id="PTHR11638:SF18">
    <property type="entry name" value="HEAT SHOCK PROTEIN 104"/>
    <property type="match status" value="1"/>
</dbReference>
<dbReference type="PANTHER" id="PTHR11638">
    <property type="entry name" value="ATP-DEPENDENT CLP PROTEASE"/>
    <property type="match status" value="1"/>
</dbReference>
<dbReference type="SUPFAM" id="SSF52540">
    <property type="entry name" value="P-loop containing nucleoside triphosphate hydrolases"/>
    <property type="match status" value="1"/>
</dbReference>
<evidence type="ECO:0000256" key="2">
    <source>
        <dbReference type="ARBA" id="ARBA00022840"/>
    </source>
</evidence>
<keyword evidence="2" id="KW-0067">ATP-binding</keyword>
<dbReference type="InterPro" id="IPR001270">
    <property type="entry name" value="ClpA/B"/>
</dbReference>
<evidence type="ECO:0000313" key="4">
    <source>
        <dbReference type="EMBL" id="KKM20519.1"/>
    </source>
</evidence>
<dbReference type="GO" id="GO:0005737">
    <property type="term" value="C:cytoplasm"/>
    <property type="evidence" value="ECO:0007669"/>
    <property type="project" value="TreeGrafter"/>
</dbReference>
<gene>
    <name evidence="4" type="ORF">LCGC14_1644620</name>
</gene>
<dbReference type="CDD" id="cd19499">
    <property type="entry name" value="RecA-like_ClpB_Hsp104-like"/>
    <property type="match status" value="1"/>
</dbReference>
<evidence type="ECO:0000259" key="3">
    <source>
        <dbReference type="Pfam" id="PF07724"/>
    </source>
</evidence>
<dbReference type="InterPro" id="IPR050130">
    <property type="entry name" value="ClpA_ClpB"/>
</dbReference>
<protein>
    <recommendedName>
        <fullName evidence="3">ATPase AAA-type core domain-containing protein</fullName>
    </recommendedName>
</protein>
<evidence type="ECO:0000256" key="1">
    <source>
        <dbReference type="ARBA" id="ARBA00022741"/>
    </source>
</evidence>
<accession>A0A0F9IL78</accession>
<keyword evidence="1" id="KW-0547">Nucleotide-binding</keyword>
<feature type="non-terminal residue" evidence="4">
    <location>
        <position position="439"/>
    </location>
</feature>
<dbReference type="PRINTS" id="PR00300">
    <property type="entry name" value="CLPPROTEASEA"/>
</dbReference>
<dbReference type="EMBL" id="LAZR01013749">
    <property type="protein sequence ID" value="KKM20519.1"/>
    <property type="molecule type" value="Genomic_DNA"/>
</dbReference>
<dbReference type="AlphaFoldDB" id="A0A0F9IL78"/>
<dbReference type="Pfam" id="PF07724">
    <property type="entry name" value="AAA_2"/>
    <property type="match status" value="1"/>
</dbReference>
<dbReference type="GO" id="GO:0034605">
    <property type="term" value="P:cellular response to heat"/>
    <property type="evidence" value="ECO:0007669"/>
    <property type="project" value="TreeGrafter"/>
</dbReference>
<reference evidence="4" key="1">
    <citation type="journal article" date="2015" name="Nature">
        <title>Complex archaea that bridge the gap between prokaryotes and eukaryotes.</title>
        <authorList>
            <person name="Spang A."/>
            <person name="Saw J.H."/>
            <person name="Jorgensen S.L."/>
            <person name="Zaremba-Niedzwiedzka K."/>
            <person name="Martijn J."/>
            <person name="Lind A.E."/>
            <person name="van Eijk R."/>
            <person name="Schleper C."/>
            <person name="Guy L."/>
            <person name="Ettema T.J."/>
        </authorList>
    </citation>
    <scope>NUCLEOTIDE SEQUENCE</scope>
</reference>
<dbReference type="GO" id="GO:0016887">
    <property type="term" value="F:ATP hydrolysis activity"/>
    <property type="evidence" value="ECO:0007669"/>
    <property type="project" value="InterPro"/>
</dbReference>
<proteinExistence type="predicted"/>
<dbReference type="GO" id="GO:0005524">
    <property type="term" value="F:ATP binding"/>
    <property type="evidence" value="ECO:0007669"/>
    <property type="project" value="UniProtKB-KW"/>
</dbReference>
<dbReference type="InterPro" id="IPR027417">
    <property type="entry name" value="P-loop_NTPase"/>
</dbReference>
<organism evidence="4">
    <name type="scientific">marine sediment metagenome</name>
    <dbReference type="NCBI Taxonomy" id="412755"/>
    <lineage>
        <taxon>unclassified sequences</taxon>
        <taxon>metagenomes</taxon>
        <taxon>ecological metagenomes</taxon>
    </lineage>
</organism>
<name>A0A0F9IL78_9ZZZZ</name>
<feature type="domain" description="ATPase AAA-type core" evidence="3">
    <location>
        <begin position="344"/>
        <end position="437"/>
    </location>
</feature>
<comment type="caution">
    <text evidence="4">The sequence shown here is derived from an EMBL/GenBank/DDBJ whole genome shotgun (WGS) entry which is preliminary data.</text>
</comment>
<dbReference type="Gene3D" id="3.40.50.300">
    <property type="entry name" value="P-loop containing nucleotide triphosphate hydrolases"/>
    <property type="match status" value="1"/>
</dbReference>
<sequence length="439" mass="49577">MSDTYKITKVSLETVDYTILVFQIPEEELNDKLTYFTREKGLISKSLYEDFLIDTGVSNIESFLQYIKKKGTDISQLNEMRAEMIDKVLEINPKLIPSNLVVNSNSVVKLKGAKKDKEDKLLMDNEFWARDMYDSVQNKPPENASASKLDTSKIKNVKDLNYIKVQKFWRRIGQYITVKQFEPGSELIILGDRSFNTRTAFQQYVVTICVEEVEDLFVRLDNAGLPNRVSPAILMNELYTLCIKSNPFLDYDVYKDTAECPLVENSADLDPFESFQSAAENSPEDALSAAMKNKKVKLFRHVKKETLLALDAKIKEKVIGQNEPIEDLVDAIQRASVGLKDPDQPIGSFIFTGYTGVGKTYTAKILAEELTGNRNGIIIIDCSEYSADHEYAKLIGAPSGYIGHEHGGYLTNAVKKNPFSIVLFDEIEKASDKVHQLQL</sequence>
<dbReference type="InterPro" id="IPR003959">
    <property type="entry name" value="ATPase_AAA_core"/>
</dbReference>